<name>A0A4R1GPP9_9BACT</name>
<keyword evidence="3" id="KW-0346">Stress response</keyword>
<dbReference type="PROSITE" id="PS50937">
    <property type="entry name" value="HTH_MERR_2"/>
    <property type="match status" value="1"/>
</dbReference>
<dbReference type="InterPro" id="IPR000551">
    <property type="entry name" value="MerR-type_HTH_dom"/>
</dbReference>
<dbReference type="InterPro" id="IPR009061">
    <property type="entry name" value="DNA-bd_dom_put_sf"/>
</dbReference>
<dbReference type="SMART" id="SM00422">
    <property type="entry name" value="HTH_MERR"/>
    <property type="match status" value="1"/>
</dbReference>
<sequence>MIDKDTPVYMISIVAKIAGVHPQTLRFYENEGLIKPSRTAGRTRLYSERDLIRVKRIVSLTRERGVNVAGTHLILKLEDDLEKLFTAIAEQLDEAAKDILISLLEEMEFEELDVKKLLEILKRR</sequence>
<organism evidence="3 4">
    <name type="scientific">Phorcysia thermohydrogeniphila</name>
    <dbReference type="NCBI Taxonomy" id="936138"/>
    <lineage>
        <taxon>Bacteria</taxon>
        <taxon>Pseudomonadati</taxon>
        <taxon>Aquificota</taxon>
        <taxon>Aquificia</taxon>
        <taxon>Desulfurobacteriales</taxon>
        <taxon>Desulfurobacteriaceae</taxon>
        <taxon>Phorcysia</taxon>
    </lineage>
</organism>
<dbReference type="SUPFAM" id="SSF46955">
    <property type="entry name" value="Putative DNA-binding domain"/>
    <property type="match status" value="1"/>
</dbReference>
<keyword evidence="4" id="KW-1185">Reference proteome</keyword>
<comment type="caution">
    <text evidence="3">The sequence shown here is derived from an EMBL/GenBank/DDBJ whole genome shotgun (WGS) entry which is preliminary data.</text>
</comment>
<dbReference type="AlphaFoldDB" id="A0A4R1GPP9"/>
<dbReference type="Pfam" id="PF13411">
    <property type="entry name" value="MerR_1"/>
    <property type="match status" value="1"/>
</dbReference>
<dbReference type="Proteomes" id="UP000295777">
    <property type="component" value="Unassembled WGS sequence"/>
</dbReference>
<dbReference type="PANTHER" id="PTHR30204:SF58">
    <property type="entry name" value="HTH-TYPE TRANSCRIPTIONAL REGULATOR YFMP"/>
    <property type="match status" value="1"/>
</dbReference>
<proteinExistence type="predicted"/>
<evidence type="ECO:0000313" key="4">
    <source>
        <dbReference type="Proteomes" id="UP000295777"/>
    </source>
</evidence>
<accession>A0A4R1GPP9</accession>
<dbReference type="GO" id="GO:0003677">
    <property type="term" value="F:DNA binding"/>
    <property type="evidence" value="ECO:0007669"/>
    <property type="project" value="UniProtKB-KW"/>
</dbReference>
<dbReference type="RefSeq" id="WP_132525027.1">
    <property type="nucleotide sequence ID" value="NZ_SMFV01000001.1"/>
</dbReference>
<dbReference type="Gene3D" id="1.10.1660.10">
    <property type="match status" value="1"/>
</dbReference>
<evidence type="ECO:0000313" key="3">
    <source>
        <dbReference type="EMBL" id="TCK06462.1"/>
    </source>
</evidence>
<dbReference type="GO" id="GO:0003700">
    <property type="term" value="F:DNA-binding transcription factor activity"/>
    <property type="evidence" value="ECO:0007669"/>
    <property type="project" value="InterPro"/>
</dbReference>
<protein>
    <submittedName>
        <fullName evidence="3">MerR family transcriptional regulator/heat shock protein HspR</fullName>
    </submittedName>
</protein>
<evidence type="ECO:0000259" key="2">
    <source>
        <dbReference type="PROSITE" id="PS50937"/>
    </source>
</evidence>
<evidence type="ECO:0000256" key="1">
    <source>
        <dbReference type="ARBA" id="ARBA00023125"/>
    </source>
</evidence>
<dbReference type="InterPro" id="IPR047057">
    <property type="entry name" value="MerR_fam"/>
</dbReference>
<dbReference type="EMBL" id="SMFV01000001">
    <property type="protein sequence ID" value="TCK06462.1"/>
    <property type="molecule type" value="Genomic_DNA"/>
</dbReference>
<reference evidence="3 4" key="1">
    <citation type="submission" date="2019-03" db="EMBL/GenBank/DDBJ databases">
        <title>Genomic Encyclopedia of Archaeal and Bacterial Type Strains, Phase II (KMG-II): from individual species to whole genera.</title>
        <authorList>
            <person name="Goeker M."/>
        </authorList>
    </citation>
    <scope>NUCLEOTIDE SEQUENCE [LARGE SCALE GENOMIC DNA]</scope>
    <source>
        <strain evidence="3 4">DSM 24425</strain>
    </source>
</reference>
<dbReference type="PANTHER" id="PTHR30204">
    <property type="entry name" value="REDOX-CYCLING DRUG-SENSING TRANSCRIPTIONAL ACTIVATOR SOXR"/>
    <property type="match status" value="1"/>
</dbReference>
<dbReference type="PROSITE" id="PS00552">
    <property type="entry name" value="HTH_MERR_1"/>
    <property type="match status" value="1"/>
</dbReference>
<dbReference type="PRINTS" id="PR00040">
    <property type="entry name" value="HTHMERR"/>
</dbReference>
<keyword evidence="1" id="KW-0238">DNA-binding</keyword>
<dbReference type="OrthoDB" id="9806513at2"/>
<feature type="domain" description="HTH merR-type" evidence="2">
    <location>
        <begin position="8"/>
        <end position="77"/>
    </location>
</feature>
<gene>
    <name evidence="3" type="ORF">CLV27_0263</name>
</gene>